<dbReference type="InterPro" id="IPR015422">
    <property type="entry name" value="PyrdxlP-dep_Trfase_small"/>
</dbReference>
<comment type="cofactor">
    <cofactor evidence="1">
        <name>pyridoxal 5'-phosphate</name>
        <dbReference type="ChEBI" id="CHEBI:597326"/>
    </cofactor>
</comment>
<evidence type="ECO:0000256" key="2">
    <source>
        <dbReference type="ARBA" id="ARBA00012224"/>
    </source>
</evidence>
<dbReference type="PANTHER" id="PTHR43525">
    <property type="entry name" value="PROTEIN MALY"/>
    <property type="match status" value="1"/>
</dbReference>
<evidence type="ECO:0000256" key="5">
    <source>
        <dbReference type="ARBA" id="ARBA00037974"/>
    </source>
</evidence>
<protein>
    <recommendedName>
        <fullName evidence="2">cysteine-S-conjugate beta-lyase</fullName>
        <ecNumber evidence="2">4.4.1.13</ecNumber>
    </recommendedName>
</protein>
<reference evidence="8" key="1">
    <citation type="journal article" date="2019" name="Int. J. Syst. Evol. Microbiol.">
        <title>The Global Catalogue of Microorganisms (GCM) 10K type strain sequencing project: providing services to taxonomists for standard genome sequencing and annotation.</title>
        <authorList>
            <consortium name="The Broad Institute Genomics Platform"/>
            <consortium name="The Broad Institute Genome Sequencing Center for Infectious Disease"/>
            <person name="Wu L."/>
            <person name="Ma J."/>
        </authorList>
    </citation>
    <scope>NUCLEOTIDE SEQUENCE [LARGE SCALE GENOMIC DNA]</scope>
    <source>
        <strain evidence="8">JCM 16929</strain>
    </source>
</reference>
<dbReference type="InterPro" id="IPR051798">
    <property type="entry name" value="Class-II_PLP-Dep_Aminotrans"/>
</dbReference>
<feature type="domain" description="Aminotransferase class I/classII large" evidence="6">
    <location>
        <begin position="108"/>
        <end position="386"/>
    </location>
</feature>
<evidence type="ECO:0000256" key="3">
    <source>
        <dbReference type="ARBA" id="ARBA00022898"/>
    </source>
</evidence>
<keyword evidence="7" id="KW-0808">Transferase</keyword>
<sequence>MRMDDAATATREDPFARLTEPDLRRRTSVKWRRFAPDVLPLWVAEMDVDLAEPVVDALQRAIRDGDTGYPCGPGYAEAYASFAAERWGWEPAIDPIRLVPDVMIGISEVFKTLTSPGDTVIVDPPVYPPFYSYLRHLGRRIRPVPLGPDLRLDLAALEAAFARSRADGAGTAMLLCNPHNPTGTVHSAAELATLASLAARHDVLMVVDEIHAPLTLPGAEFTPFLSVPGGESGIVVTSAAKGWNLSGLKAGLAIPGRAAADALARMPEEVGHGASHLGVIAHSAALHDGGRWLDDVRHALLAHRGLLVDLLREQLPSLGWRPGEGTYLAWLDFRALDLGDDPAAVLVERARVALTPGPPFGPEGDGFARLNLATSPAIMGEAVRRIAAAVAG</sequence>
<keyword evidence="3" id="KW-0663">Pyridoxal phosphate</keyword>
<evidence type="ECO:0000256" key="4">
    <source>
        <dbReference type="ARBA" id="ARBA00023239"/>
    </source>
</evidence>
<dbReference type="SUPFAM" id="SSF53383">
    <property type="entry name" value="PLP-dependent transferases"/>
    <property type="match status" value="1"/>
</dbReference>
<dbReference type="Gene3D" id="3.90.1150.10">
    <property type="entry name" value="Aspartate Aminotransferase, domain 1"/>
    <property type="match status" value="1"/>
</dbReference>
<dbReference type="Pfam" id="PF00155">
    <property type="entry name" value="Aminotran_1_2"/>
    <property type="match status" value="1"/>
</dbReference>
<name>A0ABP7AHF0_9ACTN</name>
<evidence type="ECO:0000256" key="1">
    <source>
        <dbReference type="ARBA" id="ARBA00001933"/>
    </source>
</evidence>
<dbReference type="InterPro" id="IPR004839">
    <property type="entry name" value="Aminotransferase_I/II_large"/>
</dbReference>
<evidence type="ECO:0000313" key="7">
    <source>
        <dbReference type="EMBL" id="GAA3632433.1"/>
    </source>
</evidence>
<evidence type="ECO:0000259" key="6">
    <source>
        <dbReference type="Pfam" id="PF00155"/>
    </source>
</evidence>
<comment type="caution">
    <text evidence="7">The sequence shown here is derived from an EMBL/GenBank/DDBJ whole genome shotgun (WGS) entry which is preliminary data.</text>
</comment>
<dbReference type="InterPro" id="IPR015424">
    <property type="entry name" value="PyrdxlP-dep_Trfase"/>
</dbReference>
<dbReference type="PANTHER" id="PTHR43525:SF2">
    <property type="entry name" value="CYSTATHIONINE BETA-LYASE-RELATED"/>
    <property type="match status" value="1"/>
</dbReference>
<keyword evidence="7" id="KW-0032">Aminotransferase</keyword>
<organism evidence="7 8">
    <name type="scientific">Microlunatus ginsengisoli</name>
    <dbReference type="NCBI Taxonomy" id="363863"/>
    <lineage>
        <taxon>Bacteria</taxon>
        <taxon>Bacillati</taxon>
        <taxon>Actinomycetota</taxon>
        <taxon>Actinomycetes</taxon>
        <taxon>Propionibacteriales</taxon>
        <taxon>Propionibacteriaceae</taxon>
        <taxon>Microlunatus</taxon>
    </lineage>
</organism>
<dbReference type="GO" id="GO:0008483">
    <property type="term" value="F:transaminase activity"/>
    <property type="evidence" value="ECO:0007669"/>
    <property type="project" value="UniProtKB-KW"/>
</dbReference>
<dbReference type="InterPro" id="IPR015421">
    <property type="entry name" value="PyrdxlP-dep_Trfase_major"/>
</dbReference>
<dbReference type="EMBL" id="BAABAB010000029">
    <property type="protein sequence ID" value="GAA3632433.1"/>
    <property type="molecule type" value="Genomic_DNA"/>
</dbReference>
<keyword evidence="8" id="KW-1185">Reference proteome</keyword>
<evidence type="ECO:0000313" key="8">
    <source>
        <dbReference type="Proteomes" id="UP001501490"/>
    </source>
</evidence>
<keyword evidence="4" id="KW-0456">Lyase</keyword>
<dbReference type="Gene3D" id="3.40.640.10">
    <property type="entry name" value="Type I PLP-dependent aspartate aminotransferase-like (Major domain)"/>
    <property type="match status" value="1"/>
</dbReference>
<proteinExistence type="inferred from homology"/>
<gene>
    <name evidence="7" type="ORF">GCM10022236_38720</name>
</gene>
<accession>A0ABP7AHF0</accession>
<comment type="similarity">
    <text evidence="5">Belongs to the class-II pyridoxal-phosphate-dependent aminotransferase family. MalY/PatB cystathionine beta-lyase subfamily.</text>
</comment>
<dbReference type="EC" id="4.4.1.13" evidence="2"/>
<dbReference type="CDD" id="cd00609">
    <property type="entry name" value="AAT_like"/>
    <property type="match status" value="1"/>
</dbReference>
<dbReference type="Proteomes" id="UP001501490">
    <property type="component" value="Unassembled WGS sequence"/>
</dbReference>